<dbReference type="InterPro" id="IPR001138">
    <property type="entry name" value="Zn2Cys6_DnaBD"/>
</dbReference>
<dbReference type="Proteomes" id="UP000059188">
    <property type="component" value="Unassembled WGS sequence"/>
</dbReference>
<dbReference type="EMBL" id="LN679154">
    <property type="protein sequence ID" value="CEL61366.1"/>
    <property type="molecule type" value="Genomic_DNA"/>
</dbReference>
<keyword evidence="6" id="KW-1185">Reference proteome</keyword>
<feature type="region of interest" description="Disordered" evidence="3">
    <location>
        <begin position="98"/>
        <end position="153"/>
    </location>
</feature>
<dbReference type="CDD" id="cd00067">
    <property type="entry name" value="GAL4"/>
    <property type="match status" value="1"/>
</dbReference>
<accession>A0A0B7FTQ7</accession>
<evidence type="ECO:0000256" key="3">
    <source>
        <dbReference type="SAM" id="MobiDB-lite"/>
    </source>
</evidence>
<gene>
    <name evidence="5" type="ORF">RSOLAG1IB_09969</name>
</gene>
<dbReference type="GO" id="GO:0000981">
    <property type="term" value="F:DNA-binding transcription factor activity, RNA polymerase II-specific"/>
    <property type="evidence" value="ECO:0007669"/>
    <property type="project" value="InterPro"/>
</dbReference>
<evidence type="ECO:0000313" key="5">
    <source>
        <dbReference type="EMBL" id="CEL61366.1"/>
    </source>
</evidence>
<organism evidence="5 6">
    <name type="scientific">Thanatephorus cucumeris (strain AG1-IB / isolate 7/3/14)</name>
    <name type="common">Lettuce bottom rot fungus</name>
    <name type="synonym">Rhizoctonia solani</name>
    <dbReference type="NCBI Taxonomy" id="1108050"/>
    <lineage>
        <taxon>Eukaryota</taxon>
        <taxon>Fungi</taxon>
        <taxon>Dikarya</taxon>
        <taxon>Basidiomycota</taxon>
        <taxon>Agaricomycotina</taxon>
        <taxon>Agaricomycetes</taxon>
        <taxon>Cantharellales</taxon>
        <taxon>Ceratobasidiaceae</taxon>
        <taxon>Rhizoctonia</taxon>
        <taxon>Rhizoctonia solani AG-1</taxon>
    </lineage>
</organism>
<evidence type="ECO:0000256" key="2">
    <source>
        <dbReference type="ARBA" id="ARBA00023242"/>
    </source>
</evidence>
<dbReference type="PANTHER" id="PTHR37534">
    <property type="entry name" value="TRANSCRIPTIONAL ACTIVATOR PROTEIN UGA3"/>
    <property type="match status" value="1"/>
</dbReference>
<sequence length="627" mass="70259">MQYSDCLTCRARKNKCDRTDGPIGCRRCALGGIECGGYASSSALKAKHHIQHDESQTSSGTTAVTAHDYDHYPSRDLRTNEPKKVADRVDWNKLYEGSMSPHSAPRSMQDKFAIPGFPNARGQHELPRWNSNSQHHPHSFDRETSSYSAGSHEQTYGSFIQNRIWDRGESVPSAITSLLEGGFDLKLLDEDEALSHSFTIARSRTANSSSTPEEQMKSAFNPEVMENDSDDGIDTESIKAVTKGLVLDQGVDTNLFAFVLHGYVSWANQFIFEPCQTFSETKNSISLWIKQDPRLARSMSHTGLVLSRSTEYDLTDYEVLEQALVESVLQARARGSKGAEAMMAIAHSHKCITTLRLVKPFASVLSMIDLVAPVFRRACPEPDNELVNLARALTSNLNVQYYVTMDVFQSVMTHRPMRFRYNLDFASRIEEAIASDGWQAPRMMSIYGIPDRLIVTFARMNTLFEDFGTRIDPERIHEIEREIASCGPVAWSGAEIGLTRTLGKIVAHECWMLAAYIYLYMGLCGADSYEARVVKTQRAFMRVLKGVKPNRHPDSFLVLPMFILGMATNPPGQPTLLARFNGITECSQSGTMASDIKEMLLDVWMHAAGRPIRWYDLRGSCLRIVGM</sequence>
<name>A0A0B7FTQ7_THACB</name>
<dbReference type="Pfam" id="PF11951">
    <property type="entry name" value="Fungal_trans_2"/>
    <property type="match status" value="1"/>
</dbReference>
<keyword evidence="2" id="KW-0539">Nucleus</keyword>
<dbReference type="GO" id="GO:0008270">
    <property type="term" value="F:zinc ion binding"/>
    <property type="evidence" value="ECO:0007669"/>
    <property type="project" value="InterPro"/>
</dbReference>
<dbReference type="OrthoDB" id="3240243at2759"/>
<dbReference type="InterPro" id="IPR036864">
    <property type="entry name" value="Zn2-C6_fun-type_DNA-bd_sf"/>
</dbReference>
<dbReference type="PANTHER" id="PTHR37534:SF46">
    <property type="entry name" value="ZN(II)2CYS6 TRANSCRIPTION FACTOR (EUROFUNG)"/>
    <property type="match status" value="1"/>
</dbReference>
<feature type="domain" description="Zn(2)-C6 fungal-type" evidence="4">
    <location>
        <begin position="5"/>
        <end position="35"/>
    </location>
</feature>
<dbReference type="InterPro" id="IPR021858">
    <property type="entry name" value="Fun_TF"/>
</dbReference>
<reference evidence="5 6" key="1">
    <citation type="submission" date="2014-11" db="EMBL/GenBank/DDBJ databases">
        <authorList>
            <person name="Wibberg Daniel"/>
        </authorList>
    </citation>
    <scope>NUCLEOTIDE SEQUENCE [LARGE SCALE GENOMIC DNA]</scope>
    <source>
        <strain evidence="5">Rhizoctonia solani AG1-IB 7/3/14</strain>
    </source>
</reference>
<dbReference type="GO" id="GO:0005634">
    <property type="term" value="C:nucleus"/>
    <property type="evidence" value="ECO:0007669"/>
    <property type="project" value="UniProtKB-SubCell"/>
</dbReference>
<evidence type="ECO:0000259" key="4">
    <source>
        <dbReference type="PROSITE" id="PS50048"/>
    </source>
</evidence>
<dbReference type="Gene3D" id="4.10.240.10">
    <property type="entry name" value="Zn(2)-C6 fungal-type DNA-binding domain"/>
    <property type="match status" value="1"/>
</dbReference>
<evidence type="ECO:0000313" key="6">
    <source>
        <dbReference type="Proteomes" id="UP000059188"/>
    </source>
</evidence>
<dbReference type="Pfam" id="PF00172">
    <property type="entry name" value="Zn_clus"/>
    <property type="match status" value="1"/>
</dbReference>
<evidence type="ECO:0000256" key="1">
    <source>
        <dbReference type="ARBA" id="ARBA00004123"/>
    </source>
</evidence>
<dbReference type="PROSITE" id="PS50048">
    <property type="entry name" value="ZN2_CY6_FUNGAL_2"/>
    <property type="match status" value="1"/>
</dbReference>
<dbReference type="AlphaFoldDB" id="A0A0B7FTQ7"/>
<dbReference type="SUPFAM" id="SSF57701">
    <property type="entry name" value="Zn2/Cys6 DNA-binding domain"/>
    <property type="match status" value="1"/>
</dbReference>
<protein>
    <recommendedName>
        <fullName evidence="4">Zn(2)-C6 fungal-type domain-containing protein</fullName>
    </recommendedName>
</protein>
<comment type="subcellular location">
    <subcellularLocation>
        <location evidence="1">Nucleus</location>
    </subcellularLocation>
</comment>
<proteinExistence type="predicted"/>